<sequence length="78" mass="8768">MAILKAPSLLACGIDHLLKPAPFTPSNRPYVQCRSDRGHSVNLVEPSMDEDLLIWVMPVRPILEKLLELLPLCDIHRA</sequence>
<dbReference type="EMBL" id="MDEN01000068">
    <property type="protein sequence ID" value="OCX14007.1"/>
    <property type="molecule type" value="Genomic_DNA"/>
</dbReference>
<proteinExistence type="predicted"/>
<dbReference type="AlphaFoldDB" id="A0A1C2DH03"/>
<accession>A0A1C2DH03</accession>
<reference evidence="1 2" key="1">
    <citation type="submission" date="2016-08" db="EMBL/GenBank/DDBJ databases">
        <title>Whole genome sequence of Pseudomonas graminis strain UASWS1507, a potential biological control agent for agriculture.</title>
        <authorList>
            <person name="Crovadore J."/>
            <person name="Calmin G."/>
            <person name="Chablais R."/>
            <person name="Cochard B."/>
            <person name="Lefort F."/>
        </authorList>
    </citation>
    <scope>NUCLEOTIDE SEQUENCE [LARGE SCALE GENOMIC DNA]</scope>
    <source>
        <strain evidence="1 2">UASWS1507</strain>
    </source>
</reference>
<gene>
    <name evidence="1" type="ORF">BBI10_20840</name>
</gene>
<name>A0A1C2DH03_9PSED</name>
<dbReference type="RefSeq" id="WP_065991518.1">
    <property type="nucleotide sequence ID" value="NZ_MDEN01000068.1"/>
</dbReference>
<evidence type="ECO:0000313" key="2">
    <source>
        <dbReference type="Proteomes" id="UP000095143"/>
    </source>
</evidence>
<evidence type="ECO:0000313" key="1">
    <source>
        <dbReference type="EMBL" id="OCX14007.1"/>
    </source>
</evidence>
<protein>
    <submittedName>
        <fullName evidence="1">Uncharacterized protein</fullName>
    </submittedName>
</protein>
<organism evidence="1 2">
    <name type="scientific">Pseudomonas graminis</name>
    <dbReference type="NCBI Taxonomy" id="158627"/>
    <lineage>
        <taxon>Bacteria</taxon>
        <taxon>Pseudomonadati</taxon>
        <taxon>Pseudomonadota</taxon>
        <taxon>Gammaproteobacteria</taxon>
        <taxon>Pseudomonadales</taxon>
        <taxon>Pseudomonadaceae</taxon>
        <taxon>Pseudomonas</taxon>
    </lineage>
</organism>
<comment type="caution">
    <text evidence="1">The sequence shown here is derived from an EMBL/GenBank/DDBJ whole genome shotgun (WGS) entry which is preliminary data.</text>
</comment>
<dbReference type="Proteomes" id="UP000095143">
    <property type="component" value="Unassembled WGS sequence"/>
</dbReference>